<keyword evidence="4 8" id="KW-0418">Kinase</keyword>
<evidence type="ECO:0000256" key="2">
    <source>
        <dbReference type="ARBA" id="ARBA00022679"/>
    </source>
</evidence>
<protein>
    <submittedName>
        <fullName evidence="8">LIM domain kinase 1</fullName>
    </submittedName>
</protein>
<keyword evidence="2" id="KW-0808">Transferase</keyword>
<dbReference type="Gene3D" id="1.10.510.10">
    <property type="entry name" value="Transferase(Phosphotransferase) domain 1"/>
    <property type="match status" value="1"/>
</dbReference>
<keyword evidence="3" id="KW-0547">Nucleotide-binding</keyword>
<dbReference type="InterPro" id="IPR000719">
    <property type="entry name" value="Prot_kinase_dom"/>
</dbReference>
<evidence type="ECO:0000313" key="9">
    <source>
        <dbReference type="Proteomes" id="UP001470230"/>
    </source>
</evidence>
<evidence type="ECO:0000256" key="4">
    <source>
        <dbReference type="ARBA" id="ARBA00022777"/>
    </source>
</evidence>
<keyword evidence="9" id="KW-1185">Reference proteome</keyword>
<dbReference type="EMBL" id="JAPFFF010000024">
    <property type="protein sequence ID" value="KAK8850065.1"/>
    <property type="molecule type" value="Genomic_DNA"/>
</dbReference>
<evidence type="ECO:0000256" key="6">
    <source>
        <dbReference type="SAM" id="Coils"/>
    </source>
</evidence>
<accession>A0ABR2HNF5</accession>
<feature type="coiled-coil region" evidence="6">
    <location>
        <begin position="44"/>
        <end position="88"/>
    </location>
</feature>
<dbReference type="Proteomes" id="UP001470230">
    <property type="component" value="Unassembled WGS sequence"/>
</dbReference>
<dbReference type="InterPro" id="IPR011009">
    <property type="entry name" value="Kinase-like_dom_sf"/>
</dbReference>
<gene>
    <name evidence="8" type="ORF">M9Y10_018176</name>
</gene>
<dbReference type="PROSITE" id="PS50011">
    <property type="entry name" value="PROTEIN_KINASE_DOM"/>
    <property type="match status" value="1"/>
</dbReference>
<evidence type="ECO:0000256" key="5">
    <source>
        <dbReference type="ARBA" id="ARBA00022840"/>
    </source>
</evidence>
<evidence type="ECO:0000313" key="8">
    <source>
        <dbReference type="EMBL" id="KAK8850065.1"/>
    </source>
</evidence>
<dbReference type="SUPFAM" id="SSF56112">
    <property type="entry name" value="Protein kinase-like (PK-like)"/>
    <property type="match status" value="1"/>
</dbReference>
<organism evidence="8 9">
    <name type="scientific">Tritrichomonas musculus</name>
    <dbReference type="NCBI Taxonomy" id="1915356"/>
    <lineage>
        <taxon>Eukaryota</taxon>
        <taxon>Metamonada</taxon>
        <taxon>Parabasalia</taxon>
        <taxon>Tritrichomonadida</taxon>
        <taxon>Tritrichomonadidae</taxon>
        <taxon>Tritrichomonas</taxon>
    </lineage>
</organism>
<evidence type="ECO:0000256" key="1">
    <source>
        <dbReference type="ARBA" id="ARBA00022527"/>
    </source>
</evidence>
<feature type="domain" description="Protein kinase" evidence="7">
    <location>
        <begin position="94"/>
        <end position="324"/>
    </location>
</feature>
<evidence type="ECO:0000256" key="3">
    <source>
        <dbReference type="ARBA" id="ARBA00022741"/>
    </source>
</evidence>
<dbReference type="PANTHER" id="PTHR24345">
    <property type="entry name" value="SERINE/THREONINE-PROTEIN KINASE PLK"/>
    <property type="match status" value="1"/>
</dbReference>
<keyword evidence="1" id="KW-0723">Serine/threonine-protein kinase</keyword>
<name>A0ABR2HNF5_9EUKA</name>
<keyword evidence="5" id="KW-0067">ATP-binding</keyword>
<dbReference type="CDD" id="cd00180">
    <property type="entry name" value="PKc"/>
    <property type="match status" value="1"/>
</dbReference>
<proteinExistence type="predicted"/>
<comment type="caution">
    <text evidence="8">The sequence shown here is derived from an EMBL/GenBank/DDBJ whole genome shotgun (WGS) entry which is preliminary data.</text>
</comment>
<evidence type="ECO:0000259" key="7">
    <source>
        <dbReference type="PROSITE" id="PS50011"/>
    </source>
</evidence>
<dbReference type="GO" id="GO:0016301">
    <property type="term" value="F:kinase activity"/>
    <property type="evidence" value="ECO:0007669"/>
    <property type="project" value="UniProtKB-KW"/>
</dbReference>
<dbReference type="PANTHER" id="PTHR24345:SF0">
    <property type="entry name" value="CELL CYCLE SERINE_THREONINE-PROTEIN KINASE CDC5_MSD2"/>
    <property type="match status" value="1"/>
</dbReference>
<reference evidence="8 9" key="1">
    <citation type="submission" date="2024-04" db="EMBL/GenBank/DDBJ databases">
        <title>Tritrichomonas musculus Genome.</title>
        <authorList>
            <person name="Alves-Ferreira E."/>
            <person name="Grigg M."/>
            <person name="Lorenzi H."/>
            <person name="Galac M."/>
        </authorList>
    </citation>
    <scope>NUCLEOTIDE SEQUENCE [LARGE SCALE GENOMIC DNA]</scope>
    <source>
        <strain evidence="8 9">EAF2021</strain>
    </source>
</reference>
<dbReference type="Pfam" id="PF00069">
    <property type="entry name" value="Pkinase"/>
    <property type="match status" value="1"/>
</dbReference>
<sequence length="324" mass="37267">MGFLNIIITYLTALDYAKENGNDDIAELISGYPYSLIKLHSDKSIQLKNKIGQLIDENEQFKDENKKLENENNRLKEMASKYESIKTKKKESTVNEFKTLTEEEFENLIRDKEISTDIGAKIIKVFMKEAYALKEMNIERPKAKDMQHFIHEYEIMILLDHVNILKALSIFLSATKPCILFESCYISLLNGIKNRVFSNKQLILIIYQIAEGMRYVHSKKIIHSNLNPENILITTDGTVKIAGFGLSRLKTDDNTDASIYEEIPYSFYKAPEIIKGDALYDEKVDVFAFGFLVFFILNQGNYPKITKSVLSLNLFEFRSSSSSL</sequence>
<keyword evidence="6" id="KW-0175">Coiled coil</keyword>